<dbReference type="PROSITE" id="PS50108">
    <property type="entry name" value="CRIB"/>
    <property type="match status" value="1"/>
</dbReference>
<gene>
    <name evidence="3" type="ORF">F3Y22_tig00116958pilonHSYRG00034</name>
</gene>
<feature type="compositionally biased region" description="Basic and acidic residues" evidence="1">
    <location>
        <begin position="77"/>
        <end position="100"/>
    </location>
</feature>
<sequence length="147" mass="15956">MFPTFLVSTEYPEDDKEPEMQIGHPTDVKHVAHIGMDCPTVAKPRSRDSLASNGSEKPKKSRGKQSVGSSPSAGSEKNTRRQRTPEESANRDSSSDERQQQHSSGGTESSSQVPDIPKKYRQKKSNRSCGGSEGSLSPAISNLEIKA</sequence>
<evidence type="ECO:0000313" key="3">
    <source>
        <dbReference type="EMBL" id="KAE8660077.1"/>
    </source>
</evidence>
<keyword evidence="4" id="KW-1185">Reference proteome</keyword>
<dbReference type="CDD" id="cd00132">
    <property type="entry name" value="CRIB"/>
    <property type="match status" value="1"/>
</dbReference>
<dbReference type="Proteomes" id="UP000436088">
    <property type="component" value="Unassembled WGS sequence"/>
</dbReference>
<reference evidence="3" key="1">
    <citation type="submission" date="2019-09" db="EMBL/GenBank/DDBJ databases">
        <title>Draft genome information of white flower Hibiscus syriacus.</title>
        <authorList>
            <person name="Kim Y.-M."/>
        </authorList>
    </citation>
    <scope>NUCLEOTIDE SEQUENCE [LARGE SCALE GENOMIC DNA]</scope>
    <source>
        <strain evidence="3">YM2019G1</strain>
    </source>
</reference>
<evidence type="ECO:0000313" key="4">
    <source>
        <dbReference type="Proteomes" id="UP000436088"/>
    </source>
</evidence>
<protein>
    <recommendedName>
        <fullName evidence="2">CRIB domain-containing protein</fullName>
    </recommendedName>
</protein>
<organism evidence="3 4">
    <name type="scientific">Hibiscus syriacus</name>
    <name type="common">Rose of Sharon</name>
    <dbReference type="NCBI Taxonomy" id="106335"/>
    <lineage>
        <taxon>Eukaryota</taxon>
        <taxon>Viridiplantae</taxon>
        <taxon>Streptophyta</taxon>
        <taxon>Embryophyta</taxon>
        <taxon>Tracheophyta</taxon>
        <taxon>Spermatophyta</taxon>
        <taxon>Magnoliopsida</taxon>
        <taxon>eudicotyledons</taxon>
        <taxon>Gunneridae</taxon>
        <taxon>Pentapetalae</taxon>
        <taxon>rosids</taxon>
        <taxon>malvids</taxon>
        <taxon>Malvales</taxon>
        <taxon>Malvaceae</taxon>
        <taxon>Malvoideae</taxon>
        <taxon>Hibiscus</taxon>
    </lineage>
</organism>
<proteinExistence type="predicted"/>
<comment type="caution">
    <text evidence="3">The sequence shown here is derived from an EMBL/GenBank/DDBJ whole genome shotgun (WGS) entry which is preliminary data.</text>
</comment>
<accession>A0A6A2XUY9</accession>
<dbReference type="PANTHER" id="PTHR46325:SF40">
    <property type="entry name" value="CRIB DOMAIN-CONTAINING PROTEIN"/>
    <property type="match status" value="1"/>
</dbReference>
<dbReference type="InterPro" id="IPR000095">
    <property type="entry name" value="CRIB_dom"/>
</dbReference>
<feature type="compositionally biased region" description="Polar residues" evidence="1">
    <location>
        <begin position="64"/>
        <end position="76"/>
    </location>
</feature>
<dbReference type="PANTHER" id="PTHR46325">
    <property type="entry name" value="CRIB DOMAIN-CONTAINING PROTEIN RIC8"/>
    <property type="match status" value="1"/>
</dbReference>
<feature type="domain" description="CRIB" evidence="2">
    <location>
        <begin position="22"/>
        <end position="35"/>
    </location>
</feature>
<dbReference type="EMBL" id="VEPZ02001733">
    <property type="protein sequence ID" value="KAE8660077.1"/>
    <property type="molecule type" value="Genomic_DNA"/>
</dbReference>
<name>A0A6A2XUY9_HIBSY</name>
<feature type="compositionally biased region" description="Polar residues" evidence="1">
    <location>
        <begin position="101"/>
        <end position="113"/>
    </location>
</feature>
<feature type="region of interest" description="Disordered" evidence="1">
    <location>
        <begin position="1"/>
        <end position="147"/>
    </location>
</feature>
<evidence type="ECO:0000259" key="2">
    <source>
        <dbReference type="PROSITE" id="PS50108"/>
    </source>
</evidence>
<evidence type="ECO:0000256" key="1">
    <source>
        <dbReference type="SAM" id="MobiDB-lite"/>
    </source>
</evidence>
<dbReference type="AlphaFoldDB" id="A0A6A2XUY9"/>